<feature type="compositionally biased region" description="Polar residues" evidence="7">
    <location>
        <begin position="354"/>
        <end position="365"/>
    </location>
</feature>
<dbReference type="Pfam" id="PF04904">
    <property type="entry name" value="SAM_NCD1"/>
    <property type="match status" value="1"/>
</dbReference>
<dbReference type="GO" id="GO:0003712">
    <property type="term" value="F:transcription coregulator activity"/>
    <property type="evidence" value="ECO:0007669"/>
    <property type="project" value="InterPro"/>
</dbReference>
<organism evidence="10 11">
    <name type="scientific">Acrobeloides nanus</name>
    <dbReference type="NCBI Taxonomy" id="290746"/>
    <lineage>
        <taxon>Eukaryota</taxon>
        <taxon>Metazoa</taxon>
        <taxon>Ecdysozoa</taxon>
        <taxon>Nematoda</taxon>
        <taxon>Chromadorea</taxon>
        <taxon>Rhabditida</taxon>
        <taxon>Tylenchina</taxon>
        <taxon>Cephalobomorpha</taxon>
        <taxon>Cephaloboidea</taxon>
        <taxon>Cephalobidae</taxon>
        <taxon>Acrobeloides</taxon>
    </lineage>
</organism>
<dbReference type="InterPro" id="IPR006988">
    <property type="entry name" value="Nab_N"/>
</dbReference>
<dbReference type="InterPro" id="IPR039040">
    <property type="entry name" value="NAB_fam"/>
</dbReference>
<evidence type="ECO:0000256" key="7">
    <source>
        <dbReference type="SAM" id="MobiDB-lite"/>
    </source>
</evidence>
<protein>
    <submittedName>
        <fullName evidence="11">Uncharacterized protein</fullName>
    </submittedName>
</protein>
<dbReference type="GO" id="GO:0005634">
    <property type="term" value="C:nucleus"/>
    <property type="evidence" value="ECO:0007669"/>
    <property type="project" value="UniProtKB-SubCell"/>
</dbReference>
<proteinExistence type="inferred from homology"/>
<dbReference type="PANTHER" id="PTHR12623">
    <property type="entry name" value="NGFI-A BINDING PROTEIN"/>
    <property type="match status" value="1"/>
</dbReference>
<evidence type="ECO:0000313" key="11">
    <source>
        <dbReference type="WBParaSite" id="ACRNAN_Path_168.g599.t2"/>
    </source>
</evidence>
<keyword evidence="3" id="KW-0678">Repressor</keyword>
<dbReference type="InterPro" id="IPR006989">
    <property type="entry name" value="NAB_co-repressor_dom"/>
</dbReference>
<feature type="compositionally biased region" description="Low complexity" evidence="7">
    <location>
        <begin position="536"/>
        <end position="547"/>
    </location>
</feature>
<dbReference type="SUPFAM" id="SSF47769">
    <property type="entry name" value="SAM/Pointed domain"/>
    <property type="match status" value="1"/>
</dbReference>
<evidence type="ECO:0000259" key="8">
    <source>
        <dbReference type="Pfam" id="PF04904"/>
    </source>
</evidence>
<keyword evidence="4" id="KW-0805">Transcription regulation</keyword>
<keyword evidence="10" id="KW-1185">Reference proteome</keyword>
<evidence type="ECO:0000313" key="10">
    <source>
        <dbReference type="Proteomes" id="UP000887540"/>
    </source>
</evidence>
<comment type="similarity">
    <text evidence="2">Belongs to the NAB family.</text>
</comment>
<feature type="compositionally biased region" description="Basic and acidic residues" evidence="7">
    <location>
        <begin position="516"/>
        <end position="534"/>
    </location>
</feature>
<dbReference type="InterPro" id="IPR038398">
    <property type="entry name" value="NCD2_sf"/>
</dbReference>
<dbReference type="Gene3D" id="1.10.150.50">
    <property type="entry name" value="Transcription Factor, Ets-1"/>
    <property type="match status" value="1"/>
</dbReference>
<feature type="region of interest" description="Disordered" evidence="7">
    <location>
        <begin position="354"/>
        <end position="378"/>
    </location>
</feature>
<comment type="subcellular location">
    <subcellularLocation>
        <location evidence="1">Nucleus</location>
    </subcellularLocation>
</comment>
<dbReference type="AlphaFoldDB" id="A0A914C3Y7"/>
<evidence type="ECO:0000259" key="9">
    <source>
        <dbReference type="Pfam" id="PF04905"/>
    </source>
</evidence>
<feature type="region of interest" description="Disordered" evidence="7">
    <location>
        <begin position="510"/>
        <end position="590"/>
    </location>
</feature>
<evidence type="ECO:0000256" key="6">
    <source>
        <dbReference type="ARBA" id="ARBA00023242"/>
    </source>
</evidence>
<dbReference type="Proteomes" id="UP000887540">
    <property type="component" value="Unplaced"/>
</dbReference>
<accession>A0A914C3Y7</accession>
<dbReference type="PANTHER" id="PTHR12623:SF10">
    <property type="entry name" value="NGFI-A-BINDING PROTEIN HOMOLOG"/>
    <property type="match status" value="1"/>
</dbReference>
<evidence type="ECO:0000256" key="1">
    <source>
        <dbReference type="ARBA" id="ARBA00004123"/>
    </source>
</evidence>
<feature type="domain" description="Nab N-terminal" evidence="8">
    <location>
        <begin position="132"/>
        <end position="207"/>
    </location>
</feature>
<reference evidence="11" key="1">
    <citation type="submission" date="2022-11" db="UniProtKB">
        <authorList>
            <consortium name="WormBaseParasite"/>
        </authorList>
    </citation>
    <scope>IDENTIFICATION</scope>
</reference>
<sequence>MYFHSSSGWNGIKKKKKRPVFFMRRCRERNFMCRASTIYQTVVIIASLPSIEAPHTCDFLCSYGREEGGAAMIGICSINDQEEKRRLSYDKTKLPVVSTTGSPPSASSFLALNADPFNVLLNQRMSGMKRATTLSEWQLQAVLFKAKLTQYYDTFISAGGDDIDQIMQCDEQEFLEIMSLVGMASKPLHVRRLQRTLSEFSMNRALFLQNAVTNIGPPPLMDISGSSSAENLQAALQFLIPGFLANSSMEIPSVATPLLTASGESTPSNPAISSSNNNHRASSGLIIPASTVAMALSSLPSSTATTTIGATANVLPMPADNVLSMLVGSSNSAQGILTSSFPFAMSALCAPSTSTRSNTVLSPDSDTGEYVNPGSATGEDPTSMLYHLFEIPTLSDNDVTKLAKCAKKVMEEFPKLQPKLIQNKKKISKDLLDAMNLPPGHPNRLSEFRRYSAIYGRFDAKRKPDKALTFHEVLVNEAAAQICLLQPSLLTRRDELFPLARKVVREAGFPGLKSMSRQDPRSKRPYDSKSDRSHSPHSSISTSFSSSPVPDEFLVEDRGRSESVDVDADDSPKLEDMPVLEKRQRLTTQE</sequence>
<evidence type="ECO:0000256" key="2">
    <source>
        <dbReference type="ARBA" id="ARBA00008864"/>
    </source>
</evidence>
<evidence type="ECO:0000256" key="5">
    <source>
        <dbReference type="ARBA" id="ARBA00023163"/>
    </source>
</evidence>
<dbReference type="Gene3D" id="1.20.120.2010">
    <property type="entry name" value="NAB conserved domain 2"/>
    <property type="match status" value="1"/>
</dbReference>
<name>A0A914C3Y7_9BILA</name>
<dbReference type="Pfam" id="PF04905">
    <property type="entry name" value="NCD2"/>
    <property type="match status" value="1"/>
</dbReference>
<dbReference type="GO" id="GO:0045892">
    <property type="term" value="P:negative regulation of DNA-templated transcription"/>
    <property type="evidence" value="ECO:0007669"/>
    <property type="project" value="InterPro"/>
</dbReference>
<evidence type="ECO:0000256" key="3">
    <source>
        <dbReference type="ARBA" id="ARBA00022491"/>
    </source>
</evidence>
<dbReference type="InterPro" id="IPR013761">
    <property type="entry name" value="SAM/pointed_sf"/>
</dbReference>
<feature type="domain" description="NAB co-repressor" evidence="9">
    <location>
        <begin position="394"/>
        <end position="515"/>
    </location>
</feature>
<keyword evidence="5" id="KW-0804">Transcription</keyword>
<dbReference type="WBParaSite" id="ACRNAN_Path_168.g599.t2">
    <property type="protein sequence ID" value="ACRNAN_Path_168.g599.t2"/>
    <property type="gene ID" value="ACRNAN_Path_168.g599"/>
</dbReference>
<keyword evidence="6" id="KW-0539">Nucleus</keyword>
<feature type="compositionally biased region" description="Basic and acidic residues" evidence="7">
    <location>
        <begin position="570"/>
        <end position="584"/>
    </location>
</feature>
<evidence type="ECO:0000256" key="4">
    <source>
        <dbReference type="ARBA" id="ARBA00023015"/>
    </source>
</evidence>